<dbReference type="FunFam" id="3.20.20.140:FF:000032">
    <property type="entry name" value="Allantoinase Dal1"/>
    <property type="match status" value="1"/>
</dbReference>
<dbReference type="GO" id="GO:0008270">
    <property type="term" value="F:zinc ion binding"/>
    <property type="evidence" value="ECO:0007669"/>
    <property type="project" value="InterPro"/>
</dbReference>
<dbReference type="InterPro" id="IPR017593">
    <property type="entry name" value="Allantoinase"/>
</dbReference>
<dbReference type="InterPro" id="IPR006680">
    <property type="entry name" value="Amidohydro-rel"/>
</dbReference>
<evidence type="ECO:0000256" key="6">
    <source>
        <dbReference type="ARBA" id="ARBA00012863"/>
    </source>
</evidence>
<comment type="pathway">
    <text evidence="3">Nitrogen metabolism; (S)-allantoin degradation; allantoate from (S)-allantoin: step 1/1.</text>
</comment>
<dbReference type="GeneID" id="36514795"/>
<dbReference type="GO" id="GO:0005737">
    <property type="term" value="C:cytoplasm"/>
    <property type="evidence" value="ECO:0007669"/>
    <property type="project" value="TreeGrafter"/>
</dbReference>
<dbReference type="EMBL" id="NDIQ01000001">
    <property type="protein sequence ID" value="PRT53426.1"/>
    <property type="molecule type" value="Genomic_DNA"/>
</dbReference>
<dbReference type="InterPro" id="IPR002195">
    <property type="entry name" value="Dihydroorotase_CS"/>
</dbReference>
<dbReference type="Pfam" id="PF01979">
    <property type="entry name" value="Amidohydro_1"/>
    <property type="match status" value="1"/>
</dbReference>
<evidence type="ECO:0000259" key="10">
    <source>
        <dbReference type="Pfam" id="PF01979"/>
    </source>
</evidence>
<feature type="domain" description="Amidohydrolase-related" evidence="10">
    <location>
        <begin position="48"/>
        <end position="424"/>
    </location>
</feature>
<dbReference type="Proteomes" id="UP000238350">
    <property type="component" value="Unassembled WGS sequence"/>
</dbReference>
<dbReference type="GO" id="GO:0000256">
    <property type="term" value="P:allantoin catabolic process"/>
    <property type="evidence" value="ECO:0007669"/>
    <property type="project" value="UniProtKB-UniPathway"/>
</dbReference>
<keyword evidence="8" id="KW-0378">Hydrolase</keyword>
<dbReference type="SUPFAM" id="SSF51338">
    <property type="entry name" value="Composite domain of metallo-dependent hydrolases"/>
    <property type="match status" value="1"/>
</dbReference>
<dbReference type="PANTHER" id="PTHR43668:SF2">
    <property type="entry name" value="ALLANTOINASE"/>
    <property type="match status" value="1"/>
</dbReference>
<keyword evidence="7" id="KW-0479">Metal-binding</keyword>
<gene>
    <name evidence="11" type="ORF">B9G98_01046</name>
</gene>
<evidence type="ECO:0000256" key="5">
    <source>
        <dbReference type="ARBA" id="ARBA00011881"/>
    </source>
</evidence>
<keyword evidence="9" id="KW-0862">Zinc</keyword>
<dbReference type="InterPro" id="IPR032466">
    <property type="entry name" value="Metal_Hydrolase"/>
</dbReference>
<dbReference type="GO" id="GO:0004038">
    <property type="term" value="F:allantoinase activity"/>
    <property type="evidence" value="ECO:0007669"/>
    <property type="project" value="UniProtKB-EC"/>
</dbReference>
<dbReference type="OrthoDB" id="10258955at2759"/>
<dbReference type="InterPro" id="IPR011059">
    <property type="entry name" value="Metal-dep_hydrolase_composite"/>
</dbReference>
<keyword evidence="12" id="KW-1185">Reference proteome</keyword>
<dbReference type="UniPathway" id="UPA00395">
    <property type="reaction ID" value="UER00653"/>
</dbReference>
<evidence type="ECO:0000256" key="8">
    <source>
        <dbReference type="ARBA" id="ARBA00022801"/>
    </source>
</evidence>
<reference evidence="11 12" key="1">
    <citation type="submission" date="2017-04" db="EMBL/GenBank/DDBJ databases">
        <title>Genome sequencing of [Candida] sorbophila.</title>
        <authorList>
            <person name="Ahn J.O."/>
        </authorList>
    </citation>
    <scope>NUCLEOTIDE SEQUENCE [LARGE SCALE GENOMIC DNA]</scope>
    <source>
        <strain evidence="11 12">DS02</strain>
    </source>
</reference>
<dbReference type="EC" id="3.5.2.5" evidence="6"/>
<evidence type="ECO:0000313" key="11">
    <source>
        <dbReference type="EMBL" id="PRT53426.1"/>
    </source>
</evidence>
<protein>
    <recommendedName>
        <fullName evidence="6">allantoinase</fullName>
        <ecNumber evidence="6">3.5.2.5</ecNumber>
    </recommendedName>
</protein>
<dbReference type="PROSITE" id="PS00482">
    <property type="entry name" value="DIHYDROOROTASE_1"/>
    <property type="match status" value="1"/>
</dbReference>
<dbReference type="SUPFAM" id="SSF51556">
    <property type="entry name" value="Metallo-dependent hydrolases"/>
    <property type="match status" value="1"/>
</dbReference>
<sequence>MNGSSKISSKRVLIDDKLVPATITFENGVITEIVSGLQDGANSYGNLVILPGIVDAHVHLNEPGRTDWEGFESGTKAAAAGGVTTVVDMPLNAIPPTTTVENFDTKVSAATGQCWVDVAFWGGVIPGNENELLPLIKKGVRGFKCFMMDSGVEEFPQVSLSDIDTALAKLTGQPTIMMFHAELDTCAAQSNGGDPSAYQTFLESRPDRFEVDAIKAIISAMSRAPDVPLHIVHLASAEATGLVESAQKNGGKLSAETCFHYLTLASEGVEDKCTLFKCCPPIRSSKNRDGLWNALKEGVIDSVVSDHSPCTPNLKKLEEGDFMSAWGGISSIGLGLSILWSQASERSITLADISRWTSLNTAKQCGLESRKGSIEVGKDADFCVFDPEASWEFDQSKMFFKNKYSPYNGMKVRGKVIETILRGNCIYRFGEQFSKAQGQLILEPRTT</sequence>
<comment type="caution">
    <text evidence="11">The sequence shown here is derived from an EMBL/GenBank/DDBJ whole genome shotgun (WGS) entry which is preliminary data.</text>
</comment>
<evidence type="ECO:0000256" key="9">
    <source>
        <dbReference type="ARBA" id="ARBA00022833"/>
    </source>
</evidence>
<comment type="subunit">
    <text evidence="5">Homotetramer.</text>
</comment>
<evidence type="ECO:0000313" key="12">
    <source>
        <dbReference type="Proteomes" id="UP000238350"/>
    </source>
</evidence>
<name>A0A2T0FEJ9_9ASCO</name>
<dbReference type="InterPro" id="IPR050138">
    <property type="entry name" value="DHOase/Allantoinase_Hydrolase"/>
</dbReference>
<dbReference type="RefSeq" id="XP_024663372.1">
    <property type="nucleotide sequence ID" value="XM_024807604.1"/>
</dbReference>
<evidence type="ECO:0000256" key="3">
    <source>
        <dbReference type="ARBA" id="ARBA00004968"/>
    </source>
</evidence>
<dbReference type="Gene3D" id="3.20.20.140">
    <property type="entry name" value="Metal-dependent hydrolases"/>
    <property type="match status" value="1"/>
</dbReference>
<comment type="catalytic activity">
    <reaction evidence="1">
        <text>(S)-allantoin + H2O = allantoate + H(+)</text>
        <dbReference type="Rhea" id="RHEA:17029"/>
        <dbReference type="ChEBI" id="CHEBI:15377"/>
        <dbReference type="ChEBI" id="CHEBI:15378"/>
        <dbReference type="ChEBI" id="CHEBI:15678"/>
        <dbReference type="ChEBI" id="CHEBI:17536"/>
        <dbReference type="EC" id="3.5.2.5"/>
    </reaction>
</comment>
<evidence type="ECO:0000256" key="1">
    <source>
        <dbReference type="ARBA" id="ARBA00001756"/>
    </source>
</evidence>
<dbReference type="NCBIfam" id="TIGR03178">
    <property type="entry name" value="allantoinase"/>
    <property type="match status" value="1"/>
</dbReference>
<evidence type="ECO:0000256" key="4">
    <source>
        <dbReference type="ARBA" id="ARBA00010368"/>
    </source>
</evidence>
<dbReference type="AlphaFoldDB" id="A0A2T0FEJ9"/>
<dbReference type="STRING" id="45607.A0A2T0FEJ9"/>
<accession>A0A2T0FEJ9</accession>
<dbReference type="PANTHER" id="PTHR43668">
    <property type="entry name" value="ALLANTOINASE"/>
    <property type="match status" value="1"/>
</dbReference>
<comment type="cofactor">
    <cofactor evidence="2">
        <name>Zn(2+)</name>
        <dbReference type="ChEBI" id="CHEBI:29105"/>
    </cofactor>
</comment>
<comment type="similarity">
    <text evidence="4">Belongs to the metallo-dependent hydrolases superfamily. Allantoinase family.</text>
</comment>
<evidence type="ECO:0000256" key="2">
    <source>
        <dbReference type="ARBA" id="ARBA00001947"/>
    </source>
</evidence>
<evidence type="ECO:0000256" key="7">
    <source>
        <dbReference type="ARBA" id="ARBA00022723"/>
    </source>
</evidence>
<organism evidence="11 12">
    <name type="scientific">Wickerhamiella sorbophila</name>
    <dbReference type="NCBI Taxonomy" id="45607"/>
    <lineage>
        <taxon>Eukaryota</taxon>
        <taxon>Fungi</taxon>
        <taxon>Dikarya</taxon>
        <taxon>Ascomycota</taxon>
        <taxon>Saccharomycotina</taxon>
        <taxon>Dipodascomycetes</taxon>
        <taxon>Dipodascales</taxon>
        <taxon>Trichomonascaceae</taxon>
        <taxon>Wickerhamiella</taxon>
    </lineage>
</organism>
<dbReference type="GO" id="GO:0050897">
    <property type="term" value="F:cobalt ion binding"/>
    <property type="evidence" value="ECO:0007669"/>
    <property type="project" value="InterPro"/>
</dbReference>
<dbReference type="GO" id="GO:0006145">
    <property type="term" value="P:purine nucleobase catabolic process"/>
    <property type="evidence" value="ECO:0007669"/>
    <property type="project" value="TreeGrafter"/>
</dbReference>
<proteinExistence type="inferred from homology"/>